<dbReference type="Proteomes" id="UP001217089">
    <property type="component" value="Unassembled WGS sequence"/>
</dbReference>
<protein>
    <recommendedName>
        <fullName evidence="5">PDZ domain-containing protein</fullName>
    </recommendedName>
</protein>
<feature type="region of interest" description="Disordered" evidence="4">
    <location>
        <begin position="218"/>
        <end position="241"/>
    </location>
</feature>
<accession>A0ABQ9EIY7</accession>
<feature type="region of interest" description="Disordered" evidence="4">
    <location>
        <begin position="266"/>
        <end position="318"/>
    </location>
</feature>
<reference evidence="6 7" key="1">
    <citation type="submission" date="2022-12" db="EMBL/GenBank/DDBJ databases">
        <title>Chromosome-level genome of Tegillarca granosa.</title>
        <authorList>
            <person name="Kim J."/>
        </authorList>
    </citation>
    <scope>NUCLEOTIDE SEQUENCE [LARGE SCALE GENOMIC DNA]</scope>
    <source>
        <strain evidence="6">Teg-2019</strain>
        <tissue evidence="6">Adductor muscle</tissue>
    </source>
</reference>
<name>A0ABQ9EIY7_TEGGR</name>
<dbReference type="EMBL" id="JARBDR010000903">
    <property type="protein sequence ID" value="KAJ8303902.1"/>
    <property type="molecule type" value="Genomic_DNA"/>
</dbReference>
<dbReference type="PANTHER" id="PTHR46227:SF2">
    <property type="entry name" value="FI03335P"/>
    <property type="match status" value="1"/>
</dbReference>
<evidence type="ECO:0000313" key="6">
    <source>
        <dbReference type="EMBL" id="KAJ8303902.1"/>
    </source>
</evidence>
<dbReference type="Gene3D" id="2.30.42.10">
    <property type="match status" value="3"/>
</dbReference>
<evidence type="ECO:0000256" key="3">
    <source>
        <dbReference type="ARBA" id="ARBA00022737"/>
    </source>
</evidence>
<comment type="subcellular location">
    <subcellularLocation>
        <location evidence="1">Cytoplasm</location>
    </subcellularLocation>
</comment>
<feature type="domain" description="PDZ" evidence="5">
    <location>
        <begin position="30"/>
        <end position="102"/>
    </location>
</feature>
<dbReference type="PANTHER" id="PTHR46227">
    <property type="entry name" value="GLUTAMATE RECEPTOR-INTERACTING PROTEIN GRIP"/>
    <property type="match status" value="1"/>
</dbReference>
<feature type="domain" description="PDZ" evidence="5">
    <location>
        <begin position="433"/>
        <end position="515"/>
    </location>
</feature>
<feature type="compositionally biased region" description="Polar residues" evidence="4">
    <location>
        <begin position="274"/>
        <end position="293"/>
    </location>
</feature>
<keyword evidence="3" id="KW-0677">Repeat</keyword>
<keyword evidence="2" id="KW-0963">Cytoplasm</keyword>
<comment type="caution">
    <text evidence="6">The sequence shown here is derived from an EMBL/GenBank/DDBJ whole genome shotgun (WGS) entry which is preliminary data.</text>
</comment>
<dbReference type="InterPro" id="IPR001478">
    <property type="entry name" value="PDZ"/>
</dbReference>
<dbReference type="SUPFAM" id="SSF50156">
    <property type="entry name" value="PDZ domain-like"/>
    <property type="match status" value="3"/>
</dbReference>
<evidence type="ECO:0000256" key="1">
    <source>
        <dbReference type="ARBA" id="ARBA00004496"/>
    </source>
</evidence>
<evidence type="ECO:0000313" key="7">
    <source>
        <dbReference type="Proteomes" id="UP001217089"/>
    </source>
</evidence>
<dbReference type="SMART" id="SM00228">
    <property type="entry name" value="PDZ"/>
    <property type="match status" value="3"/>
</dbReference>
<keyword evidence="7" id="KW-1185">Reference proteome</keyword>
<evidence type="ECO:0000256" key="4">
    <source>
        <dbReference type="SAM" id="MobiDB-lite"/>
    </source>
</evidence>
<dbReference type="InterPro" id="IPR043545">
    <property type="entry name" value="GRIP1/2"/>
</dbReference>
<organism evidence="6 7">
    <name type="scientific">Tegillarca granosa</name>
    <name type="common">Malaysian cockle</name>
    <name type="synonym">Anadara granosa</name>
    <dbReference type="NCBI Taxonomy" id="220873"/>
    <lineage>
        <taxon>Eukaryota</taxon>
        <taxon>Metazoa</taxon>
        <taxon>Spiralia</taxon>
        <taxon>Lophotrochozoa</taxon>
        <taxon>Mollusca</taxon>
        <taxon>Bivalvia</taxon>
        <taxon>Autobranchia</taxon>
        <taxon>Pteriomorphia</taxon>
        <taxon>Arcoida</taxon>
        <taxon>Arcoidea</taxon>
        <taxon>Arcidae</taxon>
        <taxon>Tegillarca</taxon>
    </lineage>
</organism>
<evidence type="ECO:0000256" key="2">
    <source>
        <dbReference type="ARBA" id="ARBA00022490"/>
    </source>
</evidence>
<dbReference type="PROSITE" id="PS50106">
    <property type="entry name" value="PDZ"/>
    <property type="match status" value="3"/>
</dbReference>
<evidence type="ECO:0000259" key="5">
    <source>
        <dbReference type="PROSITE" id="PS50106"/>
    </source>
</evidence>
<gene>
    <name evidence="6" type="ORF">KUTeg_017485</name>
</gene>
<feature type="domain" description="PDZ" evidence="5">
    <location>
        <begin position="140"/>
        <end position="222"/>
    </location>
</feature>
<proteinExistence type="predicted"/>
<dbReference type="InterPro" id="IPR036034">
    <property type="entry name" value="PDZ_sf"/>
</dbReference>
<feature type="compositionally biased region" description="Polar residues" evidence="4">
    <location>
        <begin position="303"/>
        <end position="318"/>
    </location>
</feature>
<sequence length="579" mass="63602">MCFCYVNMSLSSMATSVTFNNQVCHTETVEVILYGDSRGVGITVEEGGFSTGFGDPPIITSVHSSSPAEKCGLVKEGDRILKINGKDISDKMLDDINIILHECRRRCDLNQLWPHRLPAHGGGLGIGISDDSCEDSVTYTVELKRHGGPLGITISGTDIHTDPIIISDIIEGGLADRTGAIHIGDKLLGINSESMKGRNLTEATNLLKNAGDIVTLKIARPSETSSEEETTTPGASGDSALESWDSYGQDVIIDASGHTHPIVVGKPVMKKKISTSGYQSQDSKTRTSESTGNHSDDSDCEWGNSSSDGESCHSNNISSEDAAEWTRAFQVYENQSDLLQQIGTSLRQRSTASLDRNVKRKTASLDRRSRPSDDRRRQKYKNIAHSTARSALSEEELSNVHKPKKIPPEKGLKPSFKENVLTLYCPTPIQVQKIKLTRNSLDEGFGFGLSDGMYEKGVYVSGVKKDSIADKCGLKQFDRLLQVNGKRTRDFDCHLALPLISDSKLQLNLIVCRKPKPEIKTAKPKLDNKKNKKTTENQAVKEHNSLDEKVLYTNIQVIKGDQTPKSFYSLHLLSPLIDI</sequence>
<feature type="compositionally biased region" description="Basic and acidic residues" evidence="4">
    <location>
        <begin position="363"/>
        <end position="376"/>
    </location>
</feature>
<dbReference type="Pfam" id="PF00595">
    <property type="entry name" value="PDZ"/>
    <property type="match status" value="3"/>
</dbReference>
<feature type="region of interest" description="Disordered" evidence="4">
    <location>
        <begin position="346"/>
        <end position="411"/>
    </location>
</feature>